<dbReference type="InterPro" id="IPR029962">
    <property type="entry name" value="TBL"/>
</dbReference>
<keyword evidence="6" id="KW-1185">Reference proteome</keyword>
<name>A0ABD1P743_9LAMI</name>
<dbReference type="PANTHER" id="PTHR32285">
    <property type="entry name" value="PROTEIN TRICHOME BIREFRINGENCE-LIKE 9-RELATED"/>
    <property type="match status" value="1"/>
</dbReference>
<dbReference type="AlphaFoldDB" id="A0ABD1P743"/>
<proteinExistence type="inferred from homology"/>
<feature type="region of interest" description="Disordered" evidence="2">
    <location>
        <begin position="165"/>
        <end position="184"/>
    </location>
</feature>
<dbReference type="PANTHER" id="PTHR32285:SF241">
    <property type="entry name" value="PROTEIN TRICHOME BIREFRINGENCE-LIKE 4"/>
    <property type="match status" value="1"/>
</dbReference>
<gene>
    <name evidence="5" type="ORF">Fot_54439</name>
</gene>
<feature type="compositionally biased region" description="Polar residues" evidence="2">
    <location>
        <begin position="165"/>
        <end position="176"/>
    </location>
</feature>
<organism evidence="5 6">
    <name type="scientific">Forsythia ovata</name>
    <dbReference type="NCBI Taxonomy" id="205694"/>
    <lineage>
        <taxon>Eukaryota</taxon>
        <taxon>Viridiplantae</taxon>
        <taxon>Streptophyta</taxon>
        <taxon>Embryophyta</taxon>
        <taxon>Tracheophyta</taxon>
        <taxon>Spermatophyta</taxon>
        <taxon>Magnoliopsida</taxon>
        <taxon>eudicotyledons</taxon>
        <taxon>Gunneridae</taxon>
        <taxon>Pentapetalae</taxon>
        <taxon>asterids</taxon>
        <taxon>lamiids</taxon>
        <taxon>Lamiales</taxon>
        <taxon>Oleaceae</taxon>
        <taxon>Forsythieae</taxon>
        <taxon>Forsythia</taxon>
    </lineage>
</organism>
<accession>A0ABD1P743</accession>
<evidence type="ECO:0000256" key="1">
    <source>
        <dbReference type="ARBA" id="ARBA00007727"/>
    </source>
</evidence>
<dbReference type="Proteomes" id="UP001604277">
    <property type="component" value="Unassembled WGS sequence"/>
</dbReference>
<reference evidence="6" key="1">
    <citation type="submission" date="2024-07" db="EMBL/GenBank/DDBJ databases">
        <title>Two chromosome-level genome assemblies of Korean endemic species Abeliophyllum distichum and Forsythia ovata (Oleaceae).</title>
        <authorList>
            <person name="Jang H."/>
        </authorList>
    </citation>
    <scope>NUCLEOTIDE SEQUENCE [LARGE SCALE GENOMIC DNA]</scope>
</reference>
<evidence type="ECO:0000256" key="2">
    <source>
        <dbReference type="SAM" id="MobiDB-lite"/>
    </source>
</evidence>
<evidence type="ECO:0000313" key="5">
    <source>
        <dbReference type="EMBL" id="KAL2459695.1"/>
    </source>
</evidence>
<feature type="domain" description="Trichome birefringence-like C-terminal" evidence="4">
    <location>
        <begin position="213"/>
        <end position="428"/>
    </location>
</feature>
<dbReference type="InterPro" id="IPR026057">
    <property type="entry name" value="TBL_C"/>
</dbReference>
<evidence type="ECO:0000259" key="4">
    <source>
        <dbReference type="Pfam" id="PF13839"/>
    </source>
</evidence>
<keyword evidence="3" id="KW-0472">Membrane</keyword>
<protein>
    <submittedName>
        <fullName evidence="5">Protein trichome birefringence-like 4</fullName>
    </submittedName>
</protein>
<feature type="transmembrane region" description="Helical" evidence="3">
    <location>
        <begin position="29"/>
        <end position="45"/>
    </location>
</feature>
<evidence type="ECO:0000256" key="3">
    <source>
        <dbReference type="SAM" id="Phobius"/>
    </source>
</evidence>
<evidence type="ECO:0000313" key="6">
    <source>
        <dbReference type="Proteomes" id="UP001604277"/>
    </source>
</evidence>
<sequence length="437" mass="48728">MDSFKNLYKSIMQLCIDLTCPLSASRTRGFFTLIITLLLLVFFFSPSDDSSPAVSYTSLASRIHSDSDQVNELSSVASPQAHFGSENYISCTDSAALSPVGIGTSLQDSRNFGNAPLVSETQGSCTDSAAVSPVGTIHQVSRNAGNAPLVSEIRRISTYSAAVSPIGTSHQDSRNAGNAPLVSEIPRRSSDSAVLSTVGTIHQVSRNAGNAPLDFECSIDFIRSPFLVQEWKVLDKAGNNRETLRLDMMQDSCNEYRDADIIIFNTGHWWTHQKTFKGNYYFQEGDHVYDKLEVAEAYKRALRTWAQWVDGNINTSRTSVFFRGYSASHFRGGQWHSGGNCNGETRPITNDTYLAPYPWMTKVQQFVISDMNTPVFYLNVTKMTDYRKDGHPSIFRQSASQRRPGMVQDCSHWCLPGVPDSWNELLYATMIKSRKFF</sequence>
<comment type="similarity">
    <text evidence="1">Belongs to the PC-esterase family. TBL subfamily.</text>
</comment>
<comment type="caution">
    <text evidence="5">The sequence shown here is derived from an EMBL/GenBank/DDBJ whole genome shotgun (WGS) entry which is preliminary data.</text>
</comment>
<dbReference type="Pfam" id="PF13839">
    <property type="entry name" value="PC-Esterase"/>
    <property type="match status" value="1"/>
</dbReference>
<keyword evidence="3" id="KW-1133">Transmembrane helix</keyword>
<keyword evidence="3" id="KW-0812">Transmembrane</keyword>
<dbReference type="EMBL" id="JBFOLJ010000021">
    <property type="protein sequence ID" value="KAL2459695.1"/>
    <property type="molecule type" value="Genomic_DNA"/>
</dbReference>